<evidence type="ECO:0000313" key="5">
    <source>
        <dbReference type="EMBL" id="KIJ34177.1"/>
    </source>
</evidence>
<protein>
    <recommendedName>
        <fullName evidence="7">Acyl-CoA thioesterase II</fullName>
    </recommendedName>
</protein>
<dbReference type="InterPro" id="IPR029069">
    <property type="entry name" value="HotDog_dom_sf"/>
</dbReference>
<dbReference type="HOGENOM" id="CLU_032690_1_0_1"/>
<dbReference type="SUPFAM" id="SSF54637">
    <property type="entry name" value="Thioesterase/thiol ester dehydrase-isomerase"/>
    <property type="match status" value="2"/>
</dbReference>
<dbReference type="Proteomes" id="UP000054279">
    <property type="component" value="Unassembled WGS sequence"/>
</dbReference>
<dbReference type="PANTHER" id="PTHR11066">
    <property type="entry name" value="ACYL-COA THIOESTERASE"/>
    <property type="match status" value="1"/>
</dbReference>
<comment type="similarity">
    <text evidence="1">Belongs to the C/M/P thioester hydrolase family.</text>
</comment>
<evidence type="ECO:0000313" key="6">
    <source>
        <dbReference type="Proteomes" id="UP000054279"/>
    </source>
</evidence>
<feature type="domain" description="Acyl-CoA thioesterase-like C-terminal" evidence="4">
    <location>
        <begin position="173"/>
        <end position="302"/>
    </location>
</feature>
<name>A0A0C9UXZ0_SPHS4</name>
<evidence type="ECO:0000259" key="4">
    <source>
        <dbReference type="Pfam" id="PF20789"/>
    </source>
</evidence>
<dbReference type="EMBL" id="KN837203">
    <property type="protein sequence ID" value="KIJ34177.1"/>
    <property type="molecule type" value="Genomic_DNA"/>
</dbReference>
<dbReference type="Pfam" id="PF20789">
    <property type="entry name" value="4HBT_3C"/>
    <property type="match status" value="1"/>
</dbReference>
<dbReference type="CDD" id="cd03445">
    <property type="entry name" value="Thioesterase_II_repeat2"/>
    <property type="match status" value="1"/>
</dbReference>
<dbReference type="OrthoDB" id="68328at2759"/>
<dbReference type="InterPro" id="IPR049450">
    <property type="entry name" value="ACOT8-like_C"/>
</dbReference>
<evidence type="ECO:0000256" key="1">
    <source>
        <dbReference type="ARBA" id="ARBA00006538"/>
    </source>
</evidence>
<evidence type="ECO:0000256" key="2">
    <source>
        <dbReference type="ARBA" id="ARBA00022801"/>
    </source>
</evidence>
<keyword evidence="2" id="KW-0378">Hydrolase</keyword>
<evidence type="ECO:0000259" key="3">
    <source>
        <dbReference type="Pfam" id="PF13622"/>
    </source>
</evidence>
<dbReference type="InterPro" id="IPR042171">
    <property type="entry name" value="Acyl-CoA_hotdog"/>
</dbReference>
<dbReference type="PANTHER" id="PTHR11066:SF34">
    <property type="entry name" value="ACYL-COENZYME A THIOESTERASE 8"/>
    <property type="match status" value="1"/>
</dbReference>
<sequence length="320" mass="36317">MTDPVEQYEHELISTSLDVEQLDTTLFRSKSLWVPTRARGVFGGQVISQALFSATNTVEPDYALHSLHCYFLLSASASIPIIYFVETVRRGRTYTTRSVKASQSGRLIFIMLCSFQKPEPLQLSQQLAMSPNIPPPESIILEETRYDRLAVDETIHPRLRTWYQTLSQDRRRSPIEIRFISEGPDEKEGWVTMYWMKVKKRGLPDNFPQSFQKCMLAYLSDHHFTGAASRALGLTRTPGPRQQTMGSTLDHSIFFYNHEFDCTDYVLYVMSSPAAAHGRGVSLGRIYSQKGDLIAVLTQEGVLRVDPAKTAKAKEKEAKL</sequence>
<dbReference type="CDD" id="cd03444">
    <property type="entry name" value="Thioesterase_II_repeat1"/>
    <property type="match status" value="1"/>
</dbReference>
<dbReference type="InterPro" id="IPR049449">
    <property type="entry name" value="TesB_ACOT8-like_N"/>
</dbReference>
<evidence type="ECO:0008006" key="7">
    <source>
        <dbReference type="Google" id="ProtNLM"/>
    </source>
</evidence>
<organism evidence="5 6">
    <name type="scientific">Sphaerobolus stellatus (strain SS14)</name>
    <dbReference type="NCBI Taxonomy" id="990650"/>
    <lineage>
        <taxon>Eukaryota</taxon>
        <taxon>Fungi</taxon>
        <taxon>Dikarya</taxon>
        <taxon>Basidiomycota</taxon>
        <taxon>Agaricomycotina</taxon>
        <taxon>Agaricomycetes</taxon>
        <taxon>Phallomycetidae</taxon>
        <taxon>Geastrales</taxon>
        <taxon>Sphaerobolaceae</taxon>
        <taxon>Sphaerobolus</taxon>
    </lineage>
</organism>
<dbReference type="GO" id="GO:0006637">
    <property type="term" value="P:acyl-CoA metabolic process"/>
    <property type="evidence" value="ECO:0007669"/>
    <property type="project" value="InterPro"/>
</dbReference>
<gene>
    <name evidence="5" type="ORF">M422DRAFT_35223</name>
</gene>
<dbReference type="GO" id="GO:0047617">
    <property type="term" value="F:fatty acyl-CoA hydrolase activity"/>
    <property type="evidence" value="ECO:0007669"/>
    <property type="project" value="InterPro"/>
</dbReference>
<proteinExistence type="inferred from homology"/>
<dbReference type="AlphaFoldDB" id="A0A0C9UXZ0"/>
<dbReference type="InterPro" id="IPR003703">
    <property type="entry name" value="Acyl_CoA_thio"/>
</dbReference>
<dbReference type="Gene3D" id="2.40.160.210">
    <property type="entry name" value="Acyl-CoA thioesterase, double hotdog domain"/>
    <property type="match status" value="1"/>
</dbReference>
<accession>A0A0C9UXZ0</accession>
<dbReference type="GO" id="GO:0009062">
    <property type="term" value="P:fatty acid catabolic process"/>
    <property type="evidence" value="ECO:0007669"/>
    <property type="project" value="TreeGrafter"/>
</dbReference>
<keyword evidence="6" id="KW-1185">Reference proteome</keyword>
<reference evidence="5 6" key="1">
    <citation type="submission" date="2014-06" db="EMBL/GenBank/DDBJ databases">
        <title>Evolutionary Origins and Diversification of the Mycorrhizal Mutualists.</title>
        <authorList>
            <consortium name="DOE Joint Genome Institute"/>
            <consortium name="Mycorrhizal Genomics Consortium"/>
            <person name="Kohler A."/>
            <person name="Kuo A."/>
            <person name="Nagy L.G."/>
            <person name="Floudas D."/>
            <person name="Copeland A."/>
            <person name="Barry K.W."/>
            <person name="Cichocki N."/>
            <person name="Veneault-Fourrey C."/>
            <person name="LaButti K."/>
            <person name="Lindquist E.A."/>
            <person name="Lipzen A."/>
            <person name="Lundell T."/>
            <person name="Morin E."/>
            <person name="Murat C."/>
            <person name="Riley R."/>
            <person name="Ohm R."/>
            <person name="Sun H."/>
            <person name="Tunlid A."/>
            <person name="Henrissat B."/>
            <person name="Grigoriev I.V."/>
            <person name="Hibbett D.S."/>
            <person name="Martin F."/>
        </authorList>
    </citation>
    <scope>NUCLEOTIDE SEQUENCE [LARGE SCALE GENOMIC DNA]</scope>
    <source>
        <strain evidence="5 6">SS14</strain>
    </source>
</reference>
<feature type="domain" description="Acyl-CoA thioesterase-like N-terminal HotDog" evidence="3">
    <location>
        <begin position="33"/>
        <end position="116"/>
    </location>
</feature>
<dbReference type="GO" id="GO:0005782">
    <property type="term" value="C:peroxisomal matrix"/>
    <property type="evidence" value="ECO:0007669"/>
    <property type="project" value="UniProtKB-SubCell"/>
</dbReference>
<dbReference type="Pfam" id="PF13622">
    <property type="entry name" value="4HBT_3"/>
    <property type="match status" value="1"/>
</dbReference>